<feature type="compositionally biased region" description="Basic and acidic residues" evidence="2">
    <location>
        <begin position="126"/>
        <end position="142"/>
    </location>
</feature>
<feature type="coiled-coil region" evidence="1">
    <location>
        <begin position="257"/>
        <end position="284"/>
    </location>
</feature>
<name>A0ABR0W409_REHGL</name>
<feature type="compositionally biased region" description="Basic and acidic residues" evidence="2">
    <location>
        <begin position="177"/>
        <end position="188"/>
    </location>
</feature>
<sequence>MATSVESPSPASLHKGSPSLMNCSSPQLFSPSSDKRFWSSLRSRVDTLIDNRKPLDQSSPAQMNPEAMDRARRLKEDSMLLLRGFDSVAQSLSQLSNNLENALQGARDLAKPPTLTEIVHATLEKAKTEKESLSKEDNKDQTEQEEEDNVVDNRGLKRKLDNKECTEDQEEEEEDSHESKRKGPNELEKFKKAKNVNCDFHGDKKAATMARELKSIRSDLGFMQERCALLEEENKKLRDGLSEGIQPDEDDLVRLQLETLLAEKSRLANENANLKRENQCLNQLVEYHQLTTQDLSASYENLIRGMGLYFSSPTETDDGPLRTPMAADILGFSKSLDECFDEEQE</sequence>
<feature type="compositionally biased region" description="Polar residues" evidence="2">
    <location>
        <begin position="19"/>
        <end position="32"/>
    </location>
</feature>
<comment type="caution">
    <text evidence="3">The sequence shown here is derived from an EMBL/GenBank/DDBJ whole genome shotgun (WGS) entry which is preliminary data.</text>
</comment>
<evidence type="ECO:0000313" key="4">
    <source>
        <dbReference type="Proteomes" id="UP001318860"/>
    </source>
</evidence>
<feature type="compositionally biased region" description="Basic and acidic residues" evidence="2">
    <location>
        <begin position="154"/>
        <end position="166"/>
    </location>
</feature>
<feature type="compositionally biased region" description="Acidic residues" evidence="2">
    <location>
        <begin position="167"/>
        <end position="176"/>
    </location>
</feature>
<gene>
    <name evidence="3" type="ORF">DH2020_024849</name>
</gene>
<evidence type="ECO:0000256" key="1">
    <source>
        <dbReference type="SAM" id="Coils"/>
    </source>
</evidence>
<dbReference type="EMBL" id="JABTTQ020000147">
    <property type="protein sequence ID" value="KAK6141401.1"/>
    <property type="molecule type" value="Genomic_DNA"/>
</dbReference>
<feature type="region of interest" description="Disordered" evidence="2">
    <location>
        <begin position="1"/>
        <end position="33"/>
    </location>
</feature>
<keyword evidence="1" id="KW-0175">Coiled coil</keyword>
<feature type="region of interest" description="Disordered" evidence="2">
    <location>
        <begin position="49"/>
        <end position="68"/>
    </location>
</feature>
<reference evidence="3 4" key="1">
    <citation type="journal article" date="2021" name="Comput. Struct. Biotechnol. J.">
        <title>De novo genome assembly of the potent medicinal plant Rehmannia glutinosa using nanopore technology.</title>
        <authorList>
            <person name="Ma L."/>
            <person name="Dong C."/>
            <person name="Song C."/>
            <person name="Wang X."/>
            <person name="Zheng X."/>
            <person name="Niu Y."/>
            <person name="Chen S."/>
            <person name="Feng W."/>
        </authorList>
    </citation>
    <scope>NUCLEOTIDE SEQUENCE [LARGE SCALE GENOMIC DNA]</scope>
    <source>
        <strain evidence="3">DH-2019</strain>
    </source>
</reference>
<accession>A0ABR0W409</accession>
<dbReference type="Proteomes" id="UP001318860">
    <property type="component" value="Unassembled WGS sequence"/>
</dbReference>
<keyword evidence="4" id="KW-1185">Reference proteome</keyword>
<feature type="compositionally biased region" description="Polar residues" evidence="2">
    <location>
        <begin position="1"/>
        <end position="10"/>
    </location>
</feature>
<dbReference type="PANTHER" id="PTHR31016:SF2">
    <property type="entry name" value="OS04G0228100 PROTEIN"/>
    <property type="match status" value="1"/>
</dbReference>
<evidence type="ECO:0000256" key="2">
    <source>
        <dbReference type="SAM" id="MobiDB-lite"/>
    </source>
</evidence>
<evidence type="ECO:0000313" key="3">
    <source>
        <dbReference type="EMBL" id="KAK6141401.1"/>
    </source>
</evidence>
<feature type="region of interest" description="Disordered" evidence="2">
    <location>
        <begin position="126"/>
        <end position="188"/>
    </location>
</feature>
<protein>
    <submittedName>
        <fullName evidence="3">Uncharacterized protein</fullName>
    </submittedName>
</protein>
<proteinExistence type="predicted"/>
<organism evidence="3 4">
    <name type="scientific">Rehmannia glutinosa</name>
    <name type="common">Chinese foxglove</name>
    <dbReference type="NCBI Taxonomy" id="99300"/>
    <lineage>
        <taxon>Eukaryota</taxon>
        <taxon>Viridiplantae</taxon>
        <taxon>Streptophyta</taxon>
        <taxon>Embryophyta</taxon>
        <taxon>Tracheophyta</taxon>
        <taxon>Spermatophyta</taxon>
        <taxon>Magnoliopsida</taxon>
        <taxon>eudicotyledons</taxon>
        <taxon>Gunneridae</taxon>
        <taxon>Pentapetalae</taxon>
        <taxon>asterids</taxon>
        <taxon>lamiids</taxon>
        <taxon>Lamiales</taxon>
        <taxon>Orobanchaceae</taxon>
        <taxon>Rehmannieae</taxon>
        <taxon>Rehmannia</taxon>
    </lineage>
</organism>
<dbReference type="PANTHER" id="PTHR31016">
    <property type="entry name" value="OS04G0228100 PROTEIN"/>
    <property type="match status" value="1"/>
</dbReference>